<organism evidence="2 3">
    <name type="scientific">Thalassoglobus polymorphus</name>
    <dbReference type="NCBI Taxonomy" id="2527994"/>
    <lineage>
        <taxon>Bacteria</taxon>
        <taxon>Pseudomonadati</taxon>
        <taxon>Planctomycetota</taxon>
        <taxon>Planctomycetia</taxon>
        <taxon>Planctomycetales</taxon>
        <taxon>Planctomycetaceae</taxon>
        <taxon>Thalassoglobus</taxon>
    </lineage>
</organism>
<dbReference type="KEGG" id="tpol:Mal48_18870"/>
<evidence type="ECO:0000313" key="3">
    <source>
        <dbReference type="Proteomes" id="UP000315724"/>
    </source>
</evidence>
<keyword evidence="3" id="KW-1185">Reference proteome</keyword>
<dbReference type="Gene3D" id="2.130.10.10">
    <property type="entry name" value="YVTN repeat-like/Quinoprotein amine dehydrogenase"/>
    <property type="match status" value="1"/>
</dbReference>
<sequence length="404" mass="43936">MKTWLWAVFTICSLGHPLFGEELAQDWKQWRGPHRNGTVEASFRFTAQSRIETVWEANVGTGFSSPVVSAKQLVAMGNVDDYDIVTALDAQTGEKIWDFTYESPLDPNLFEGGPTSTPAISGEKVVCLGRQGLVHCLSLKTGELLWKYDIVKSLGYNIPTWGFAGSPLLLDGHVFLNAGSHGICLNLKDGELVWASSNDEEAGYSSPLQLLGEQSNKLLLMNAKSLNAVDAKDGDLLWSQRWITRYGINAADPLLVSDDSVLVSSGYGKGTGLVQFTSGEAELLWRTRAVRTQMSPGVLVKKAVYAIDGDEGDSPQLVCFSPMTGDVFWSQEEFGTGTLIAANDQILVLDGLGELTVFEANTKEFQPILNKKLTSGKCWTPVVLVGNRIYSRNAAGTVVCSVVQ</sequence>
<dbReference type="EMBL" id="CP036267">
    <property type="protein sequence ID" value="QDT32640.1"/>
    <property type="molecule type" value="Genomic_DNA"/>
</dbReference>
<dbReference type="Pfam" id="PF13360">
    <property type="entry name" value="PQQ_2"/>
    <property type="match status" value="1"/>
</dbReference>
<reference evidence="2 3" key="1">
    <citation type="submission" date="2019-02" db="EMBL/GenBank/DDBJ databases">
        <title>Deep-cultivation of Planctomycetes and their phenomic and genomic characterization uncovers novel biology.</title>
        <authorList>
            <person name="Wiegand S."/>
            <person name="Jogler M."/>
            <person name="Boedeker C."/>
            <person name="Pinto D."/>
            <person name="Vollmers J."/>
            <person name="Rivas-Marin E."/>
            <person name="Kohn T."/>
            <person name="Peeters S.H."/>
            <person name="Heuer A."/>
            <person name="Rast P."/>
            <person name="Oberbeckmann S."/>
            <person name="Bunk B."/>
            <person name="Jeske O."/>
            <person name="Meyerdierks A."/>
            <person name="Storesund J.E."/>
            <person name="Kallscheuer N."/>
            <person name="Luecker S."/>
            <person name="Lage O.M."/>
            <person name="Pohl T."/>
            <person name="Merkel B.J."/>
            <person name="Hornburger P."/>
            <person name="Mueller R.-W."/>
            <person name="Bruemmer F."/>
            <person name="Labrenz M."/>
            <person name="Spormann A.M."/>
            <person name="Op den Camp H."/>
            <person name="Overmann J."/>
            <person name="Amann R."/>
            <person name="Jetten M.S.M."/>
            <person name="Mascher T."/>
            <person name="Medema M.H."/>
            <person name="Devos D.P."/>
            <person name="Kaster A.-K."/>
            <person name="Ovreas L."/>
            <person name="Rohde M."/>
            <person name="Galperin M.Y."/>
            <person name="Jogler C."/>
        </authorList>
    </citation>
    <scope>NUCLEOTIDE SEQUENCE [LARGE SCALE GENOMIC DNA]</scope>
    <source>
        <strain evidence="2 3">Mal48</strain>
    </source>
</reference>
<dbReference type="PANTHER" id="PTHR34512">
    <property type="entry name" value="CELL SURFACE PROTEIN"/>
    <property type="match status" value="1"/>
</dbReference>
<dbReference type="Proteomes" id="UP000315724">
    <property type="component" value="Chromosome"/>
</dbReference>
<protein>
    <submittedName>
        <fullName evidence="2">Outer membrane biogenesis protein BamB</fullName>
    </submittedName>
</protein>
<proteinExistence type="predicted"/>
<feature type="domain" description="Pyrrolo-quinoline quinone repeat" evidence="1">
    <location>
        <begin position="84"/>
        <end position="331"/>
    </location>
</feature>
<dbReference type="RefSeq" id="WP_145198042.1">
    <property type="nucleotide sequence ID" value="NZ_CP036267.1"/>
</dbReference>
<dbReference type="SUPFAM" id="SSF50998">
    <property type="entry name" value="Quinoprotein alcohol dehydrogenase-like"/>
    <property type="match status" value="1"/>
</dbReference>
<gene>
    <name evidence="2" type="ORF">Mal48_18870</name>
</gene>
<dbReference type="OrthoDB" id="246101at2"/>
<evidence type="ECO:0000259" key="1">
    <source>
        <dbReference type="Pfam" id="PF13360"/>
    </source>
</evidence>
<dbReference type="InterPro" id="IPR002372">
    <property type="entry name" value="PQQ_rpt_dom"/>
</dbReference>
<dbReference type="InterPro" id="IPR015943">
    <property type="entry name" value="WD40/YVTN_repeat-like_dom_sf"/>
</dbReference>
<dbReference type="InterPro" id="IPR018391">
    <property type="entry name" value="PQQ_b-propeller_rpt"/>
</dbReference>
<accession>A0A517QLY1</accession>
<evidence type="ECO:0000313" key="2">
    <source>
        <dbReference type="EMBL" id="QDT32640.1"/>
    </source>
</evidence>
<name>A0A517QLY1_9PLAN</name>
<dbReference type="PANTHER" id="PTHR34512:SF30">
    <property type="entry name" value="OUTER MEMBRANE PROTEIN ASSEMBLY FACTOR BAMB"/>
    <property type="match status" value="1"/>
</dbReference>
<dbReference type="InterPro" id="IPR011047">
    <property type="entry name" value="Quinoprotein_ADH-like_sf"/>
</dbReference>
<dbReference type="SMART" id="SM00564">
    <property type="entry name" value="PQQ"/>
    <property type="match status" value="3"/>
</dbReference>
<dbReference type="AlphaFoldDB" id="A0A517QLY1"/>